<dbReference type="AlphaFoldDB" id="A0A9X2TH34"/>
<evidence type="ECO:0000313" key="1">
    <source>
        <dbReference type="EMBL" id="MCS3709856.1"/>
    </source>
</evidence>
<dbReference type="EMBL" id="JANUAE010000004">
    <property type="protein sequence ID" value="MCS3709856.1"/>
    <property type="molecule type" value="Genomic_DNA"/>
</dbReference>
<comment type="caution">
    <text evidence="1">The sequence shown here is derived from an EMBL/GenBank/DDBJ whole genome shotgun (WGS) entry which is preliminary data.</text>
</comment>
<proteinExistence type="predicted"/>
<organism evidence="1 2">
    <name type="scientific">Salinibacter ruber</name>
    <dbReference type="NCBI Taxonomy" id="146919"/>
    <lineage>
        <taxon>Bacteria</taxon>
        <taxon>Pseudomonadati</taxon>
        <taxon>Rhodothermota</taxon>
        <taxon>Rhodothermia</taxon>
        <taxon>Rhodothermales</taxon>
        <taxon>Salinibacteraceae</taxon>
        <taxon>Salinibacter</taxon>
    </lineage>
</organism>
<accession>A0A9X2TH34</accession>
<reference evidence="1" key="1">
    <citation type="submission" date="2022-08" db="EMBL/GenBank/DDBJ databases">
        <title>Genomic Encyclopedia of Type Strains, Phase V (KMG-V): Genome sequencing to study the core and pangenomes of soil and plant-associated prokaryotes.</title>
        <authorList>
            <person name="Whitman W."/>
        </authorList>
    </citation>
    <scope>NUCLEOTIDE SEQUENCE</scope>
    <source>
        <strain evidence="1">SP3049</strain>
    </source>
</reference>
<name>A0A9X2TH34_9BACT</name>
<dbReference type="RefSeq" id="WP_259123774.1">
    <property type="nucleotide sequence ID" value="NZ_JANTZO010000005.1"/>
</dbReference>
<evidence type="ECO:0000313" key="2">
    <source>
        <dbReference type="Proteomes" id="UP001155057"/>
    </source>
</evidence>
<protein>
    <submittedName>
        <fullName evidence="1">Uncharacterized protein</fullName>
    </submittedName>
</protein>
<gene>
    <name evidence="1" type="ORF">GGP61_001460</name>
</gene>
<dbReference type="Proteomes" id="UP001155057">
    <property type="component" value="Unassembled WGS sequence"/>
</dbReference>
<sequence length="717" mass="82293">MELKFFTQADYVSKNKPKWLGPHTYWWLPNDKYSVQVYDPSEHGGLPWDYFLWYCKTDPDWWTGSCDIPEYTCLIPTERVYNSGDYGQSLYCEPEISDPHQHERLKDEDWPTTGTSGQSLVDEIGSDGHEGGYGKVVFSWNWRKHIVHRKLCDSTNVSGLSRETLVQGQDLVDLSREELMNNKPLTPEDINVDVRVCEDNPNKREPSRPEPYDTFQEMSLAVKKCQVNLMQEYDTGHSPKGDYAWTWREYVPEGWFLGQNPGFNRADFMDWCVFGGANPFSPKPFPGISKDEFKAYEVFEDESFGDYGDPDVKRPWDRAESFAGNLADGLHTKPGGLTPAGQDSLEGRAYRKCNRLYNEIISRRRNAFMELCKKEPYSYFDGCQKQLQECRGYREDGLDIGVSQCCTDSHPEYHYHQTKSFEVPCHPIDAAYFSDSPSLARDDWEAHDGGEFNVSDEGGYTGVVYSAEGGLLPDRGFVGSGGILNYVGLGGEPMTVRSDSVKLGSYFWFDLMSGTIGIRSWEERSYTQEVELPATHKKARDTDYWKWGNYIRGSKHWDWFPPGWDYESISNQRAKEDPQGWLYHLFFCERTFTKEELKFINDKWNALPAQLEKNKDIICDDGETYTWSSDASEYRCIPESEAPSVEPGGDLSFQIQSYCALCTTDPNVYSPNACPPANYADWSPMKKKDADDITPYNKCEIMRKENGPPETRAWPVP</sequence>